<keyword evidence="1" id="KW-0732">Signal</keyword>
<dbReference type="InterPro" id="IPR025277">
    <property type="entry name" value="Apiosidase-like_cat_dom"/>
</dbReference>
<sequence>MGKCRFIYWVLLALLPSLVQAENRTSGKKIEVSANHRFLQWDDGSPFFYFGDTAWELFHKLTREEADMYLTDRAQKGFTVIQAVGLAELEGITIPNAYGHLPLQDNDPSRPLVREGENNDYWDHVDYIVNKANSLGLVIAFLPTWGSYWHDNGKVIFQETSAEKYGEFLGNRYKNNQIIWVLGGDKMPENEAQKSIIRALVKGLKKGDAGRHLCTYHPSGWNGSSTAFHQEEWLDFNMRQNGHEVEYRSYSKTLDDYRLQPVKPVMDAEPVYEDHPVAFNAKDKGHSIAADCRRAMYWDLFNGAFGHTYGHHSIWQMYNPSKDKGINTPLYPWKQAISQPGSRQIKHARELLASRPYFSRIPDSENILVETDIKTAMPGEGRYRFVATRDQEGTYLMVYAPVGRPFAVNMKILPAQKIKAWWFNPRTGKSRMIGVLKNERTKVFETPDPGEMIDWILVLDDAQFKYPIPENE</sequence>
<evidence type="ECO:0000256" key="1">
    <source>
        <dbReference type="SAM" id="SignalP"/>
    </source>
</evidence>
<feature type="domain" description="Apiosidase-like catalytic" evidence="3">
    <location>
        <begin position="33"/>
        <end position="358"/>
    </location>
</feature>
<feature type="chain" id="PRO_5046606605" evidence="1">
    <location>
        <begin position="22"/>
        <end position="472"/>
    </location>
</feature>
<dbReference type="EMBL" id="CP146284">
    <property type="protein sequence ID" value="WWV67874.1"/>
    <property type="molecule type" value="Genomic_DNA"/>
</dbReference>
<dbReference type="Pfam" id="PF13204">
    <property type="entry name" value="Apiosidase"/>
    <property type="match status" value="1"/>
</dbReference>
<dbReference type="Pfam" id="PF12904">
    <property type="entry name" value="Collagen_bind_2"/>
    <property type="match status" value="1"/>
</dbReference>
<accession>A0ABZ2IT33</accession>
<keyword evidence="4" id="KW-0378">Hydrolase</keyword>
<organism evidence="4 5">
    <name type="scientific">Parabacteroides absconsus</name>
    <dbReference type="NCBI Taxonomy" id="2951805"/>
    <lineage>
        <taxon>Bacteria</taxon>
        <taxon>Pseudomonadati</taxon>
        <taxon>Bacteroidota</taxon>
        <taxon>Bacteroidia</taxon>
        <taxon>Bacteroidales</taxon>
        <taxon>Tannerellaceae</taxon>
        <taxon>Parabacteroides</taxon>
    </lineage>
</organism>
<dbReference type="RefSeq" id="WP_251968736.1">
    <property type="nucleotide sequence ID" value="NZ_CP146284.1"/>
</dbReference>
<feature type="domain" description="Putative collagen-binding" evidence="2">
    <location>
        <begin position="379"/>
        <end position="460"/>
    </location>
</feature>
<proteinExistence type="predicted"/>
<feature type="signal peptide" evidence="1">
    <location>
        <begin position="1"/>
        <end position="21"/>
    </location>
</feature>
<evidence type="ECO:0000313" key="5">
    <source>
        <dbReference type="Proteomes" id="UP001320603"/>
    </source>
</evidence>
<dbReference type="GO" id="GO:0016787">
    <property type="term" value="F:hydrolase activity"/>
    <property type="evidence" value="ECO:0007669"/>
    <property type="project" value="UniProtKB-KW"/>
</dbReference>
<evidence type="ECO:0000259" key="2">
    <source>
        <dbReference type="Pfam" id="PF12904"/>
    </source>
</evidence>
<gene>
    <name evidence="4" type="ORF">NEE14_007985</name>
</gene>
<protein>
    <submittedName>
        <fullName evidence="4">Glycoside hydrolase family 140 protein</fullName>
    </submittedName>
</protein>
<dbReference type="Proteomes" id="UP001320603">
    <property type="component" value="Chromosome"/>
</dbReference>
<dbReference type="PANTHER" id="PTHR37836">
    <property type="entry name" value="LMO1036 PROTEIN"/>
    <property type="match status" value="1"/>
</dbReference>
<name>A0ABZ2IT33_9BACT</name>
<evidence type="ECO:0000259" key="3">
    <source>
        <dbReference type="Pfam" id="PF13204"/>
    </source>
</evidence>
<keyword evidence="5" id="KW-1185">Reference proteome</keyword>
<dbReference type="SUPFAM" id="SSF51445">
    <property type="entry name" value="(Trans)glycosidases"/>
    <property type="match status" value="1"/>
</dbReference>
<dbReference type="PANTHER" id="PTHR37836:SF3">
    <property type="entry name" value="ENDOGLUCANASE"/>
    <property type="match status" value="1"/>
</dbReference>
<evidence type="ECO:0000313" key="4">
    <source>
        <dbReference type="EMBL" id="WWV67874.1"/>
    </source>
</evidence>
<dbReference type="InterPro" id="IPR024749">
    <property type="entry name" value="Collagen-bd_put"/>
</dbReference>
<reference evidence="4 5" key="1">
    <citation type="submission" date="2024-02" db="EMBL/GenBank/DDBJ databases">
        <title>Whole genome sequencing of Parabacteroides sp. AD58.</title>
        <authorList>
            <person name="Chaplin A.V."/>
            <person name="Pikina A.P."/>
            <person name="Sokolova S.R."/>
            <person name="Korostin D.O."/>
            <person name="Efimov B.A."/>
        </authorList>
    </citation>
    <scope>NUCLEOTIDE SEQUENCE [LARGE SCALE GENOMIC DNA]</scope>
    <source>
        <strain evidence="4 5">AD58</strain>
    </source>
</reference>
<dbReference type="Gene3D" id="3.20.20.80">
    <property type="entry name" value="Glycosidases"/>
    <property type="match status" value="1"/>
</dbReference>
<dbReference type="InterPro" id="IPR017853">
    <property type="entry name" value="GH"/>
</dbReference>